<accession>A0A078QZY0</accession>
<reference evidence="1 2" key="1">
    <citation type="submission" date="2014-04" db="EMBL/GenBank/DDBJ databases">
        <authorList>
            <person name="Sears C."/>
            <person name="Carroll K."/>
            <person name="Sack B.R."/>
            <person name="Qadri F."/>
            <person name="Myers L.L."/>
            <person name="Chung G.-T."/>
            <person name="Escheverria P."/>
            <person name="Fraser C.M."/>
            <person name="Sadzewicz L."/>
            <person name="Shefchek K.A."/>
            <person name="Tallon L."/>
            <person name="Das S.P."/>
            <person name="Daugherty S."/>
            <person name="Mongodin E.F."/>
        </authorList>
    </citation>
    <scope>NUCLEOTIDE SEQUENCE [LARGE SCALE GENOMIC DNA]</scope>
    <source>
        <strain evidence="2">3775 SL(B) 10 (iv)</strain>
    </source>
</reference>
<dbReference type="Proteomes" id="UP000028134">
    <property type="component" value="Unassembled WGS sequence"/>
</dbReference>
<name>A0A078QZY0_PHOVU</name>
<dbReference type="AlphaFoldDB" id="A0A078QZY0"/>
<evidence type="ECO:0000313" key="1">
    <source>
        <dbReference type="EMBL" id="KDS28645.1"/>
    </source>
</evidence>
<comment type="caution">
    <text evidence="1">The sequence shown here is derived from an EMBL/GenBank/DDBJ whole genome shotgun (WGS) entry which is preliminary data.</text>
</comment>
<protein>
    <submittedName>
        <fullName evidence="1">Uncharacterized protein</fullName>
    </submittedName>
</protein>
<evidence type="ECO:0000313" key="2">
    <source>
        <dbReference type="Proteomes" id="UP000028134"/>
    </source>
</evidence>
<dbReference type="PATRIC" id="fig|1339350.3.peg.3037"/>
<organism evidence="1 2">
    <name type="scientific">Phocaeicola vulgatus str. 3775 SL</name>
    <name type="common">B</name>
    <name type="synonym">iv</name>
    <dbReference type="NCBI Taxonomy" id="1339350"/>
    <lineage>
        <taxon>Bacteria</taxon>
        <taxon>Pseudomonadati</taxon>
        <taxon>Bacteroidota</taxon>
        <taxon>Bacteroidia</taxon>
        <taxon>Bacteroidales</taxon>
        <taxon>Bacteroidaceae</taxon>
        <taxon>Phocaeicola</taxon>
    </lineage>
</organism>
<dbReference type="EMBL" id="JNHI01000023">
    <property type="protein sequence ID" value="KDS28645.1"/>
    <property type="molecule type" value="Genomic_DNA"/>
</dbReference>
<gene>
    <name evidence="1" type="ORF">M097_3175</name>
</gene>
<proteinExistence type="predicted"/>
<sequence>MKTAGSIQQDLIARVKSGNRGAFCESCLVCIACEYYLDIGPCINKIVGAALQSQDRQSYY</sequence>